<keyword evidence="4" id="KW-0813">Transport</keyword>
<dbReference type="PANTHER" id="PTHR22888">
    <property type="entry name" value="CYTOCHROME C OXIDASE, SUBUNIT II"/>
    <property type="match status" value="1"/>
</dbReference>
<evidence type="ECO:0000256" key="2">
    <source>
        <dbReference type="ARBA" id="ARBA00007866"/>
    </source>
</evidence>
<gene>
    <name evidence="14" type="ORF">A6J80_01855</name>
</gene>
<keyword evidence="15" id="KW-1185">Reference proteome</keyword>
<dbReference type="InterPro" id="IPR001505">
    <property type="entry name" value="Copper_CuA"/>
</dbReference>
<feature type="domain" description="Cytochrome oxidase subunit II copper A binding" evidence="13">
    <location>
        <begin position="148"/>
        <end position="259"/>
    </location>
</feature>
<feature type="transmembrane region" description="Helical" evidence="12">
    <location>
        <begin position="112"/>
        <end position="135"/>
    </location>
</feature>
<keyword evidence="6" id="KW-0479">Metal-binding</keyword>
<dbReference type="InterPro" id="IPR045187">
    <property type="entry name" value="CcO_II"/>
</dbReference>
<keyword evidence="9 12" id="KW-1133">Transmembrane helix</keyword>
<feature type="transmembrane region" description="Helical" evidence="12">
    <location>
        <begin position="76"/>
        <end position="100"/>
    </location>
</feature>
<dbReference type="InterPro" id="IPR002429">
    <property type="entry name" value="CcO_II-like_C"/>
</dbReference>
<feature type="transmembrane region" description="Helical" evidence="12">
    <location>
        <begin position="42"/>
        <end position="64"/>
    </location>
</feature>
<keyword evidence="14" id="KW-0614">Plasmid</keyword>
<dbReference type="GO" id="GO:0042773">
    <property type="term" value="P:ATP synthesis coupled electron transport"/>
    <property type="evidence" value="ECO:0007669"/>
    <property type="project" value="TreeGrafter"/>
</dbReference>
<dbReference type="Proteomes" id="UP000191257">
    <property type="component" value="Plasmid unnamed1"/>
</dbReference>
<evidence type="ECO:0000256" key="7">
    <source>
        <dbReference type="ARBA" id="ARBA00022967"/>
    </source>
</evidence>
<comment type="subcellular location">
    <subcellularLocation>
        <location evidence="1">Membrane</location>
        <topology evidence="1">Multi-pass membrane protein</topology>
    </subcellularLocation>
</comment>
<evidence type="ECO:0000256" key="3">
    <source>
        <dbReference type="ARBA" id="ARBA00012949"/>
    </source>
</evidence>
<dbReference type="eggNOG" id="COG1622">
    <property type="taxonomic scope" value="Bacteria"/>
</dbReference>
<evidence type="ECO:0000256" key="4">
    <source>
        <dbReference type="ARBA" id="ARBA00022448"/>
    </source>
</evidence>
<evidence type="ECO:0000256" key="1">
    <source>
        <dbReference type="ARBA" id="ARBA00004141"/>
    </source>
</evidence>
<dbReference type="PANTHER" id="PTHR22888:SF18">
    <property type="entry name" value="CYTOCHROME BO(3) UBIQUINOL OXIDASE SUBUNIT 2"/>
    <property type="match status" value="1"/>
</dbReference>
<dbReference type="Pfam" id="PF00116">
    <property type="entry name" value="COX2"/>
    <property type="match status" value="1"/>
</dbReference>
<keyword evidence="7" id="KW-1278">Translocase</keyword>
<dbReference type="PROSITE" id="PS50857">
    <property type="entry name" value="COX2_CUA"/>
    <property type="match status" value="1"/>
</dbReference>
<dbReference type="GO" id="GO:0016020">
    <property type="term" value="C:membrane"/>
    <property type="evidence" value="ECO:0007669"/>
    <property type="project" value="UniProtKB-SubCell"/>
</dbReference>
<evidence type="ECO:0000256" key="6">
    <source>
        <dbReference type="ARBA" id="ARBA00022723"/>
    </source>
</evidence>
<evidence type="ECO:0000313" key="14">
    <source>
        <dbReference type="EMBL" id="ARC35278.1"/>
    </source>
</evidence>
<comment type="similarity">
    <text evidence="2">Belongs to the cytochrome c oxidase subunit 2 family.</text>
</comment>
<dbReference type="SUPFAM" id="SSF49503">
    <property type="entry name" value="Cupredoxins"/>
    <property type="match status" value="1"/>
</dbReference>
<dbReference type="Gene3D" id="2.60.40.420">
    <property type="entry name" value="Cupredoxins - blue copper proteins"/>
    <property type="match status" value="1"/>
</dbReference>
<dbReference type="KEGG" id="pye:A6J80_01855"/>
<geneLocation type="plasmid" evidence="14 15">
    <name>unnamed1</name>
</geneLocation>
<keyword evidence="8" id="KW-0249">Electron transport</keyword>
<sequence length="259" mass="27590">MGLVRDVAKGAPAFLVGVPGRLAAHGGPLAGRCVPLTRPGRALGFLGLLLAPNLAGAADLSVLAPAGPAARGIATLWWWMFWGAAAIFAGVMALFLLLLSRPEALRRTSPRLWLLGGGVVFPLPVVTVLTLAALVQGGTLLGDSLTGATPLRIEAEARMWEWRFRYPGTDMPETVNRLHLPVGRDVEIRVTSLDVIHSFWIPRLGGKIDAIPGHDNRILLHADQAGEFGGVCSEYCGIGHAEMLFTAQAHDAWPADLPR</sequence>
<dbReference type="InterPro" id="IPR008972">
    <property type="entry name" value="Cupredoxin"/>
</dbReference>
<organism evidence="14 15">
    <name type="scientific">Paracoccus yeei</name>
    <dbReference type="NCBI Taxonomy" id="147645"/>
    <lineage>
        <taxon>Bacteria</taxon>
        <taxon>Pseudomonadati</taxon>
        <taxon>Pseudomonadota</taxon>
        <taxon>Alphaproteobacteria</taxon>
        <taxon>Rhodobacterales</taxon>
        <taxon>Paracoccaceae</taxon>
        <taxon>Paracoccus</taxon>
    </lineage>
</organism>
<dbReference type="PROSITE" id="PS00078">
    <property type="entry name" value="COX2"/>
    <property type="match status" value="1"/>
</dbReference>
<keyword evidence="10" id="KW-0186">Copper</keyword>
<evidence type="ECO:0000256" key="10">
    <source>
        <dbReference type="ARBA" id="ARBA00023008"/>
    </source>
</evidence>
<dbReference type="GO" id="GO:0005507">
    <property type="term" value="F:copper ion binding"/>
    <property type="evidence" value="ECO:0007669"/>
    <property type="project" value="InterPro"/>
</dbReference>
<reference evidence="14" key="1">
    <citation type="submission" date="2017-12" db="EMBL/GenBank/DDBJ databases">
        <title>FDA dAtabase for Regulatory Grade micrObial Sequences (FDA-ARGOS): Supporting development and validation of Infectious Disease Dx tests.</title>
        <authorList>
            <person name="Campos J."/>
            <person name="Goldberg B."/>
            <person name="Tallon L."/>
            <person name="Sadzewicz L."/>
            <person name="Sengamalay N."/>
            <person name="Ott S."/>
            <person name="Godinez A."/>
            <person name="Nagaraj S."/>
            <person name="Vyas G."/>
            <person name="Aluvathingal J."/>
            <person name="Nadendla S."/>
            <person name="Geyer C."/>
            <person name="Nandy P."/>
            <person name="Hobson J."/>
            <person name="Sichtig H."/>
        </authorList>
    </citation>
    <scope>NUCLEOTIDE SEQUENCE</scope>
    <source>
        <strain evidence="14">FDAARGOS_252</strain>
        <plasmid evidence="14">unnamed1</plasmid>
    </source>
</reference>
<name>A0A1V0GNA2_9RHOB</name>
<dbReference type="Gene3D" id="1.10.287.90">
    <property type="match status" value="1"/>
</dbReference>
<keyword evidence="11 12" id="KW-0472">Membrane</keyword>
<proteinExistence type="inferred from homology"/>
<keyword evidence="5 12" id="KW-0812">Transmembrane</keyword>
<protein>
    <recommendedName>
        <fullName evidence="3">cytochrome-c oxidase</fullName>
        <ecNumber evidence="3">7.1.1.9</ecNumber>
    </recommendedName>
</protein>
<dbReference type="EC" id="7.1.1.9" evidence="3"/>
<dbReference type="EMBL" id="CP020441">
    <property type="protein sequence ID" value="ARC35278.1"/>
    <property type="molecule type" value="Genomic_DNA"/>
</dbReference>
<evidence type="ECO:0000256" key="9">
    <source>
        <dbReference type="ARBA" id="ARBA00022989"/>
    </source>
</evidence>
<evidence type="ECO:0000256" key="8">
    <source>
        <dbReference type="ARBA" id="ARBA00022982"/>
    </source>
</evidence>
<evidence type="ECO:0000259" key="13">
    <source>
        <dbReference type="PROSITE" id="PS50857"/>
    </source>
</evidence>
<dbReference type="AlphaFoldDB" id="A0A1V0GNA2"/>
<dbReference type="GO" id="GO:0004129">
    <property type="term" value="F:cytochrome-c oxidase activity"/>
    <property type="evidence" value="ECO:0007669"/>
    <property type="project" value="UniProtKB-EC"/>
</dbReference>
<evidence type="ECO:0000256" key="11">
    <source>
        <dbReference type="ARBA" id="ARBA00023136"/>
    </source>
</evidence>
<accession>A0A1V0GNA2</accession>
<dbReference type="InterPro" id="IPR036257">
    <property type="entry name" value="Cyt_c_oxidase_su2_TM_sf"/>
</dbReference>
<evidence type="ECO:0000256" key="12">
    <source>
        <dbReference type="SAM" id="Phobius"/>
    </source>
</evidence>
<evidence type="ECO:0000256" key="5">
    <source>
        <dbReference type="ARBA" id="ARBA00022692"/>
    </source>
</evidence>
<evidence type="ECO:0000313" key="15">
    <source>
        <dbReference type="Proteomes" id="UP000191257"/>
    </source>
</evidence>